<protein>
    <recommendedName>
        <fullName evidence="4">DUF5673 domain-containing protein</fullName>
    </recommendedName>
</protein>
<keyword evidence="3" id="KW-1185">Reference proteome</keyword>
<evidence type="ECO:0008006" key="4">
    <source>
        <dbReference type="Google" id="ProtNLM"/>
    </source>
</evidence>
<evidence type="ECO:0000256" key="1">
    <source>
        <dbReference type="SAM" id="Phobius"/>
    </source>
</evidence>
<evidence type="ECO:0000313" key="3">
    <source>
        <dbReference type="Proteomes" id="UP001354989"/>
    </source>
</evidence>
<geneLocation type="plasmid" evidence="2 3">
    <name>pPP2</name>
</geneLocation>
<keyword evidence="1" id="KW-0472">Membrane</keyword>
<dbReference type="Proteomes" id="UP001354989">
    <property type="component" value="Plasmid pPP2"/>
</dbReference>
<gene>
    <name evidence="2" type="ORF">PEPS_36750</name>
</gene>
<dbReference type="EMBL" id="AP025294">
    <property type="protein sequence ID" value="BDD01395.1"/>
    <property type="molecule type" value="Genomic_DNA"/>
</dbReference>
<name>A0ABM7VKK3_9BACT</name>
<evidence type="ECO:0000313" key="2">
    <source>
        <dbReference type="EMBL" id="BDD01395.1"/>
    </source>
</evidence>
<organism evidence="2 3">
    <name type="scientific">Persicobacter psychrovividus</name>
    <dbReference type="NCBI Taxonomy" id="387638"/>
    <lineage>
        <taxon>Bacteria</taxon>
        <taxon>Pseudomonadati</taxon>
        <taxon>Bacteroidota</taxon>
        <taxon>Cytophagia</taxon>
        <taxon>Cytophagales</taxon>
        <taxon>Persicobacteraceae</taxon>
        <taxon>Persicobacter</taxon>
    </lineage>
</organism>
<feature type="transmembrane region" description="Helical" evidence="1">
    <location>
        <begin position="6"/>
        <end position="25"/>
    </location>
</feature>
<proteinExistence type="predicted"/>
<keyword evidence="1" id="KW-1133">Transmembrane helix</keyword>
<keyword evidence="1" id="KW-0812">Transmembrane</keyword>
<keyword evidence="2" id="KW-0614">Plasmid</keyword>
<sequence length="120" mass="13893">MWYLRVAALVTFIFGISIVITELAFQLLVNRDRLLIGPDNLTFRSIFTIELDWKSIYKISLNGFTSIISIYGDKTIRFNKNRISRIELDELFDEIAIRTGFENIELTDNLKERKTAGNNG</sequence>
<accession>A0ABM7VKK3</accession>
<reference evidence="2 3" key="1">
    <citation type="submission" date="2021-12" db="EMBL/GenBank/DDBJ databases">
        <title>Genome sequencing of bacteria with rrn-lacking chromosome and rrn-plasmid.</title>
        <authorList>
            <person name="Anda M."/>
            <person name="Iwasaki W."/>
        </authorList>
    </citation>
    <scope>NUCLEOTIDE SEQUENCE [LARGE SCALE GENOMIC DNA]</scope>
    <source>
        <strain evidence="2 3">NBRC 101262</strain>
        <plasmid evidence="2 3">pPP2</plasmid>
    </source>
</reference>